<sequence length="113" mass="12503">MFGPNTICIVGDAKSPQNDAVTHQYGRFSICFVVDKDSGNIITCSSTFAISLTNDFITTIFSNKSLTTDSEIIRVEVENRYFGASQKAIIVAFKEAQKKYNSIKKGIHVQVTE</sequence>
<dbReference type="InterPro" id="IPR024617">
    <property type="entry name" value="DUF3870"/>
</dbReference>
<dbReference type="Pfam" id="PF12986">
    <property type="entry name" value="DUF3870"/>
    <property type="match status" value="1"/>
</dbReference>
<evidence type="ECO:0000259" key="1">
    <source>
        <dbReference type="Pfam" id="PF12986"/>
    </source>
</evidence>
<feature type="domain" description="DUF3870" evidence="1">
    <location>
        <begin position="8"/>
        <end position="101"/>
    </location>
</feature>
<name>A0ABS8HYF7_9FIRM</name>
<proteinExistence type="predicted"/>
<reference evidence="2" key="1">
    <citation type="submission" date="2021-11" db="EMBL/GenBank/DDBJ databases">
        <title>Description of a new species Pelosinus isolated from the bottom sediments of Lake Baikal.</title>
        <authorList>
            <person name="Zakharyuk A."/>
        </authorList>
    </citation>
    <scope>NUCLEOTIDE SEQUENCE</scope>
    <source>
        <strain evidence="2">Bkl1</strain>
    </source>
</reference>
<keyword evidence="3" id="KW-1185">Reference proteome</keyword>
<comment type="caution">
    <text evidence="2">The sequence shown here is derived from an EMBL/GenBank/DDBJ whole genome shotgun (WGS) entry which is preliminary data.</text>
</comment>
<dbReference type="RefSeq" id="WP_229536189.1">
    <property type="nucleotide sequence ID" value="NZ_JAJHJB010000028.1"/>
</dbReference>
<organism evidence="2 3">
    <name type="scientific">Pelosinus baikalensis</name>
    <dbReference type="NCBI Taxonomy" id="2892015"/>
    <lineage>
        <taxon>Bacteria</taxon>
        <taxon>Bacillati</taxon>
        <taxon>Bacillota</taxon>
        <taxon>Negativicutes</taxon>
        <taxon>Selenomonadales</taxon>
        <taxon>Sporomusaceae</taxon>
        <taxon>Pelosinus</taxon>
    </lineage>
</organism>
<accession>A0ABS8HYF7</accession>
<protein>
    <submittedName>
        <fullName evidence="2">DUF3870 domain-containing protein</fullName>
    </submittedName>
</protein>
<dbReference type="EMBL" id="JAJHJB010000028">
    <property type="protein sequence ID" value="MCC5467162.1"/>
    <property type="molecule type" value="Genomic_DNA"/>
</dbReference>
<gene>
    <name evidence="2" type="ORF">LMF89_17655</name>
</gene>
<evidence type="ECO:0000313" key="3">
    <source>
        <dbReference type="Proteomes" id="UP001165492"/>
    </source>
</evidence>
<evidence type="ECO:0000313" key="2">
    <source>
        <dbReference type="EMBL" id="MCC5467162.1"/>
    </source>
</evidence>
<dbReference type="Proteomes" id="UP001165492">
    <property type="component" value="Unassembled WGS sequence"/>
</dbReference>